<dbReference type="EMBL" id="JARPUR010000001">
    <property type="protein sequence ID" value="KAK4887068.1"/>
    <property type="molecule type" value="Genomic_DNA"/>
</dbReference>
<feature type="compositionally biased region" description="Basic and acidic residues" evidence="1">
    <location>
        <begin position="161"/>
        <end position="175"/>
    </location>
</feature>
<name>A0AAN7SRJ9_9COLE</name>
<gene>
    <name evidence="2" type="ORF">RN001_003339</name>
</gene>
<accession>A0AAN7SRJ9</accession>
<evidence type="ECO:0000313" key="2">
    <source>
        <dbReference type="EMBL" id="KAK4887068.1"/>
    </source>
</evidence>
<proteinExistence type="predicted"/>
<comment type="caution">
    <text evidence="2">The sequence shown here is derived from an EMBL/GenBank/DDBJ whole genome shotgun (WGS) entry which is preliminary data.</text>
</comment>
<sequence length="175" mass="20017">MSLLDGYDLNGVQAVQWGRHHKTVAVATFEATTGRNWSYQDLEKMDYREYENLIIEEIPSDPESEVGGYESSEEDGEPDNAQHFLNQSVDIQAPANDNFVYDSNEDFSDEDLIPLSEIQAELNRNNDEESPMEDEDLDSPEEDNVKVSDYNTDTKQGASEYSKDKQESAKKYLIW</sequence>
<evidence type="ECO:0000313" key="3">
    <source>
        <dbReference type="Proteomes" id="UP001353858"/>
    </source>
</evidence>
<evidence type="ECO:0000256" key="1">
    <source>
        <dbReference type="SAM" id="MobiDB-lite"/>
    </source>
</evidence>
<feature type="compositionally biased region" description="Acidic residues" evidence="1">
    <location>
        <begin position="103"/>
        <end position="112"/>
    </location>
</feature>
<reference evidence="3" key="1">
    <citation type="submission" date="2023-01" db="EMBL/GenBank/DDBJ databases">
        <title>Key to firefly adult light organ development and bioluminescence: homeobox transcription factors regulate luciferase expression and transportation to peroxisome.</title>
        <authorList>
            <person name="Fu X."/>
        </authorList>
    </citation>
    <scope>NUCLEOTIDE SEQUENCE [LARGE SCALE GENOMIC DNA]</scope>
</reference>
<keyword evidence="3" id="KW-1185">Reference proteome</keyword>
<feature type="compositionally biased region" description="Polar residues" evidence="1">
    <location>
        <begin position="149"/>
        <end position="159"/>
    </location>
</feature>
<protein>
    <submittedName>
        <fullName evidence="2">Uncharacterized protein</fullName>
    </submittedName>
</protein>
<feature type="region of interest" description="Disordered" evidence="1">
    <location>
        <begin position="58"/>
        <end position="175"/>
    </location>
</feature>
<dbReference type="AlphaFoldDB" id="A0AAN7SRJ9"/>
<feature type="compositionally biased region" description="Acidic residues" evidence="1">
    <location>
        <begin position="128"/>
        <end position="142"/>
    </location>
</feature>
<dbReference type="Proteomes" id="UP001353858">
    <property type="component" value="Unassembled WGS sequence"/>
</dbReference>
<organism evidence="2 3">
    <name type="scientific">Aquatica leii</name>
    <dbReference type="NCBI Taxonomy" id="1421715"/>
    <lineage>
        <taxon>Eukaryota</taxon>
        <taxon>Metazoa</taxon>
        <taxon>Ecdysozoa</taxon>
        <taxon>Arthropoda</taxon>
        <taxon>Hexapoda</taxon>
        <taxon>Insecta</taxon>
        <taxon>Pterygota</taxon>
        <taxon>Neoptera</taxon>
        <taxon>Endopterygota</taxon>
        <taxon>Coleoptera</taxon>
        <taxon>Polyphaga</taxon>
        <taxon>Elateriformia</taxon>
        <taxon>Elateroidea</taxon>
        <taxon>Lampyridae</taxon>
        <taxon>Luciolinae</taxon>
        <taxon>Aquatica</taxon>
    </lineage>
</organism>